<dbReference type="FunFam" id="3.90.950.10:FF:000001">
    <property type="entry name" value="dITP/XTP pyrophosphatase"/>
    <property type="match status" value="1"/>
</dbReference>
<evidence type="ECO:0000256" key="4">
    <source>
        <dbReference type="ARBA" id="ARBA00022741"/>
    </source>
</evidence>
<name>A0A502JK40_HAEHA</name>
<feature type="binding site" evidence="10">
    <location>
        <begin position="155"/>
        <end position="158"/>
    </location>
    <ligand>
        <name>substrate</name>
    </ligand>
</feature>
<comment type="function">
    <text evidence="10">Pyrophosphatase that catalyzes the hydrolysis of nucleoside triphosphates to their monophosphate derivatives, with a high preference for the non-canonical purine nucleotides XTP (xanthosine triphosphate), dITP (deoxyinosine triphosphate) and ITP. Seems to function as a house-cleaning enzyme that removes non-canonical purine nucleotides from the nucleotide pool, thus preventing their incorporation into DNA/RNA and avoiding chromosomal lesions.</text>
</comment>
<evidence type="ECO:0000313" key="12">
    <source>
        <dbReference type="EMBL" id="TPG99827.1"/>
    </source>
</evidence>
<dbReference type="GO" id="GO:0046872">
    <property type="term" value="F:metal ion binding"/>
    <property type="evidence" value="ECO:0007669"/>
    <property type="project" value="UniProtKB-KW"/>
</dbReference>
<comment type="catalytic activity">
    <reaction evidence="10">
        <text>ITP + H2O = IMP + diphosphate + H(+)</text>
        <dbReference type="Rhea" id="RHEA:29399"/>
        <dbReference type="ChEBI" id="CHEBI:15377"/>
        <dbReference type="ChEBI" id="CHEBI:15378"/>
        <dbReference type="ChEBI" id="CHEBI:33019"/>
        <dbReference type="ChEBI" id="CHEBI:58053"/>
        <dbReference type="ChEBI" id="CHEBI:61402"/>
        <dbReference type="EC" id="3.6.1.66"/>
    </reaction>
</comment>
<dbReference type="GO" id="GO:0005829">
    <property type="term" value="C:cytosol"/>
    <property type="evidence" value="ECO:0007669"/>
    <property type="project" value="TreeGrafter"/>
</dbReference>
<dbReference type="SUPFAM" id="SSF52972">
    <property type="entry name" value="ITPase-like"/>
    <property type="match status" value="1"/>
</dbReference>
<dbReference type="GO" id="GO:0017111">
    <property type="term" value="F:ribonucleoside triphosphate phosphatase activity"/>
    <property type="evidence" value="ECO:0007669"/>
    <property type="project" value="InterPro"/>
</dbReference>
<evidence type="ECO:0000256" key="10">
    <source>
        <dbReference type="HAMAP-Rule" id="MF_01405"/>
    </source>
</evidence>
<dbReference type="RefSeq" id="WP_140578314.1">
    <property type="nucleotide sequence ID" value="NZ_SDPI01000023.1"/>
</dbReference>
<evidence type="ECO:0000313" key="13">
    <source>
        <dbReference type="Proteomes" id="UP000318695"/>
    </source>
</evidence>
<gene>
    <name evidence="12" type="primary">rdgB</name>
    <name evidence="12" type="ORF">EUX54_05670</name>
</gene>
<comment type="cofactor">
    <cofactor evidence="10">
        <name>Mg(2+)</name>
        <dbReference type="ChEBI" id="CHEBI:18420"/>
    </cofactor>
    <text evidence="10">Binds 1 Mg(2+) ion per subunit.</text>
</comment>
<dbReference type="Pfam" id="PF01725">
    <property type="entry name" value="Ham1p_like"/>
    <property type="match status" value="1"/>
</dbReference>
<dbReference type="HAMAP" id="MF_01405">
    <property type="entry name" value="Non_canon_purine_NTPase"/>
    <property type="match status" value="1"/>
</dbReference>
<sequence>MKQKIVLATGNQGKVKEMSDVLANLGFEVIAQSDLGINSPEETGLTFVENALLKARYASEKSGLPAIADDSGLVVYALNGAPGLYSARYAGEDSNDEKNRKKLLTELSHVKKENRQAKFVSCIVYLKHPNDPSPIIAEGECHGLIGFEEKGKNGFGYDSLFFSPEKNCTFGELDTIEKKRISHRARALNILKNKLEN</sequence>
<feature type="active site" description="Proton acceptor" evidence="10">
    <location>
        <position position="70"/>
    </location>
</feature>
<evidence type="ECO:0000256" key="8">
    <source>
        <dbReference type="ARBA" id="ARBA00051875"/>
    </source>
</evidence>
<dbReference type="Proteomes" id="UP000318695">
    <property type="component" value="Unassembled WGS sequence"/>
</dbReference>
<evidence type="ECO:0000256" key="3">
    <source>
        <dbReference type="ARBA" id="ARBA00022723"/>
    </source>
</evidence>
<comment type="catalytic activity">
    <reaction evidence="9 10">
        <text>XTP + H2O = XMP + diphosphate + H(+)</text>
        <dbReference type="Rhea" id="RHEA:28610"/>
        <dbReference type="ChEBI" id="CHEBI:15377"/>
        <dbReference type="ChEBI" id="CHEBI:15378"/>
        <dbReference type="ChEBI" id="CHEBI:33019"/>
        <dbReference type="ChEBI" id="CHEBI:57464"/>
        <dbReference type="ChEBI" id="CHEBI:61314"/>
        <dbReference type="EC" id="3.6.1.66"/>
    </reaction>
</comment>
<keyword evidence="6 10" id="KW-0460">Magnesium</keyword>
<dbReference type="Gene3D" id="3.90.950.10">
    <property type="match status" value="1"/>
</dbReference>
<dbReference type="AlphaFoldDB" id="A0A502JK40"/>
<dbReference type="GO" id="GO:0035870">
    <property type="term" value="F:dITP diphosphatase activity"/>
    <property type="evidence" value="ECO:0007669"/>
    <property type="project" value="UniProtKB-UniRule"/>
</dbReference>
<accession>A0A502JK40</accession>
<dbReference type="NCBIfam" id="TIGR00042">
    <property type="entry name" value="RdgB/HAM1 family non-canonical purine NTP pyrophosphatase"/>
    <property type="match status" value="1"/>
</dbReference>
<feature type="binding site" evidence="10">
    <location>
        <begin position="183"/>
        <end position="184"/>
    </location>
    <ligand>
        <name>substrate</name>
    </ligand>
</feature>
<dbReference type="GO" id="GO:0000166">
    <property type="term" value="F:nucleotide binding"/>
    <property type="evidence" value="ECO:0007669"/>
    <property type="project" value="UniProtKB-KW"/>
</dbReference>
<dbReference type="PANTHER" id="PTHR11067">
    <property type="entry name" value="INOSINE TRIPHOSPHATE PYROPHOSPHATASE/HAM1 PROTEIN"/>
    <property type="match status" value="1"/>
</dbReference>
<dbReference type="GO" id="GO:0009117">
    <property type="term" value="P:nucleotide metabolic process"/>
    <property type="evidence" value="ECO:0007669"/>
    <property type="project" value="UniProtKB-KW"/>
</dbReference>
<comment type="subunit">
    <text evidence="2 10">Homodimer.</text>
</comment>
<evidence type="ECO:0000256" key="6">
    <source>
        <dbReference type="ARBA" id="ARBA00022842"/>
    </source>
</evidence>
<dbReference type="PANTHER" id="PTHR11067:SF9">
    <property type="entry name" value="INOSINE TRIPHOSPHATE PYROPHOSPHATASE"/>
    <property type="match status" value="1"/>
</dbReference>
<feature type="binding site" evidence="10">
    <location>
        <position position="41"/>
    </location>
    <ligand>
        <name>Mg(2+)</name>
        <dbReference type="ChEBI" id="CHEBI:18420"/>
    </ligand>
</feature>
<keyword evidence="5 10" id="KW-0378">Hydrolase</keyword>
<evidence type="ECO:0000256" key="1">
    <source>
        <dbReference type="ARBA" id="ARBA00008023"/>
    </source>
</evidence>
<comment type="similarity">
    <text evidence="1 10 11">Belongs to the HAM1 NTPase family.</text>
</comment>
<keyword evidence="3 10" id="KW-0479">Metal-binding</keyword>
<dbReference type="InterPro" id="IPR029001">
    <property type="entry name" value="ITPase-like_fam"/>
</dbReference>
<dbReference type="GO" id="GO:0036222">
    <property type="term" value="F:XTP diphosphatase activity"/>
    <property type="evidence" value="ECO:0007669"/>
    <property type="project" value="UniProtKB-UniRule"/>
</dbReference>
<keyword evidence="7 10" id="KW-0546">Nucleotide metabolism</keyword>
<feature type="binding site" evidence="10">
    <location>
        <position position="178"/>
    </location>
    <ligand>
        <name>substrate</name>
    </ligand>
</feature>
<evidence type="ECO:0000256" key="9">
    <source>
        <dbReference type="ARBA" id="ARBA00052017"/>
    </source>
</evidence>
<reference evidence="12 13" key="1">
    <citation type="submission" date="2019-01" db="EMBL/GenBank/DDBJ databases">
        <title>Comparative genomic analysis identifies haemin-independent Haemophilus haemolyticus: a formal re-classification of Haemophilus intermedius.</title>
        <authorList>
            <person name="Harris T.M."/>
            <person name="Price E.P."/>
            <person name="Sarovich D.S."/>
            <person name="Norskov-Lauritsen N."/>
            <person name="Beissbarth J."/>
            <person name="Chang A.B."/>
            <person name="Smith-Vaughan H.C."/>
        </authorList>
    </citation>
    <scope>NUCLEOTIDE SEQUENCE [LARGE SCALE GENOMIC DNA]</scope>
    <source>
        <strain evidence="12 13">CCUG 30218</strain>
    </source>
</reference>
<comment type="catalytic activity">
    <reaction evidence="8 10">
        <text>dITP + H2O = dIMP + diphosphate + H(+)</text>
        <dbReference type="Rhea" id="RHEA:28342"/>
        <dbReference type="ChEBI" id="CHEBI:15377"/>
        <dbReference type="ChEBI" id="CHEBI:15378"/>
        <dbReference type="ChEBI" id="CHEBI:33019"/>
        <dbReference type="ChEBI" id="CHEBI:61194"/>
        <dbReference type="ChEBI" id="CHEBI:61382"/>
        <dbReference type="EC" id="3.6.1.66"/>
    </reaction>
</comment>
<dbReference type="CDD" id="cd00515">
    <property type="entry name" value="HAM1"/>
    <property type="match status" value="1"/>
</dbReference>
<feature type="binding site" evidence="10">
    <location>
        <position position="70"/>
    </location>
    <ligand>
        <name>Mg(2+)</name>
        <dbReference type="ChEBI" id="CHEBI:18420"/>
    </ligand>
</feature>
<proteinExistence type="inferred from homology"/>
<dbReference type="GO" id="GO:0009146">
    <property type="term" value="P:purine nucleoside triphosphate catabolic process"/>
    <property type="evidence" value="ECO:0007669"/>
    <property type="project" value="UniProtKB-UniRule"/>
</dbReference>
<organism evidence="12 13">
    <name type="scientific">Haemophilus haemolyticus</name>
    <dbReference type="NCBI Taxonomy" id="726"/>
    <lineage>
        <taxon>Bacteria</taxon>
        <taxon>Pseudomonadati</taxon>
        <taxon>Pseudomonadota</taxon>
        <taxon>Gammaproteobacteria</taxon>
        <taxon>Pasteurellales</taxon>
        <taxon>Pasteurellaceae</taxon>
        <taxon>Haemophilus</taxon>
    </lineage>
</organism>
<dbReference type="InterPro" id="IPR002637">
    <property type="entry name" value="RdgB/HAM1"/>
</dbReference>
<dbReference type="InterPro" id="IPR020922">
    <property type="entry name" value="dITP/XTP_pyrophosphatase"/>
</dbReference>
<protein>
    <recommendedName>
        <fullName evidence="10">dITP/XTP pyrophosphatase</fullName>
        <ecNumber evidence="10">3.6.1.66</ecNumber>
    </recommendedName>
    <alternativeName>
        <fullName evidence="10">Non-canonical purine NTP pyrophosphatase</fullName>
    </alternativeName>
    <alternativeName>
        <fullName evidence="10">Non-standard purine NTP pyrophosphatase</fullName>
    </alternativeName>
    <alternativeName>
        <fullName evidence="10">Nucleoside-triphosphate diphosphatase</fullName>
    </alternativeName>
    <alternativeName>
        <fullName evidence="10">Nucleoside-triphosphate pyrophosphatase</fullName>
        <shortName evidence="10">NTPase</shortName>
    </alternativeName>
</protein>
<dbReference type="EMBL" id="SDPI01000023">
    <property type="protein sequence ID" value="TPG99827.1"/>
    <property type="molecule type" value="Genomic_DNA"/>
</dbReference>
<keyword evidence="4 10" id="KW-0547">Nucleotide-binding</keyword>
<feature type="binding site" evidence="10">
    <location>
        <begin position="9"/>
        <end position="14"/>
    </location>
    <ligand>
        <name>substrate</name>
    </ligand>
</feature>
<comment type="caution">
    <text evidence="12">The sequence shown here is derived from an EMBL/GenBank/DDBJ whole genome shotgun (WGS) entry which is preliminary data.</text>
</comment>
<evidence type="ECO:0000256" key="5">
    <source>
        <dbReference type="ARBA" id="ARBA00022801"/>
    </source>
</evidence>
<evidence type="ECO:0000256" key="7">
    <source>
        <dbReference type="ARBA" id="ARBA00023080"/>
    </source>
</evidence>
<evidence type="ECO:0000256" key="2">
    <source>
        <dbReference type="ARBA" id="ARBA00011738"/>
    </source>
</evidence>
<evidence type="ECO:0000256" key="11">
    <source>
        <dbReference type="RuleBase" id="RU003781"/>
    </source>
</evidence>
<feature type="binding site" evidence="10">
    <location>
        <position position="71"/>
    </location>
    <ligand>
        <name>substrate</name>
    </ligand>
</feature>
<dbReference type="GO" id="GO:0036220">
    <property type="term" value="F:ITP diphosphatase activity"/>
    <property type="evidence" value="ECO:0007669"/>
    <property type="project" value="UniProtKB-UniRule"/>
</dbReference>
<dbReference type="EC" id="3.6.1.66" evidence="10"/>